<evidence type="ECO:0000259" key="7">
    <source>
        <dbReference type="PROSITE" id="PS50972"/>
    </source>
</evidence>
<dbReference type="OrthoDB" id="9803687at2"/>
<evidence type="ECO:0000256" key="4">
    <source>
        <dbReference type="ARBA" id="ARBA00022679"/>
    </source>
</evidence>
<evidence type="ECO:0000256" key="1">
    <source>
        <dbReference type="ARBA" id="ARBA00010398"/>
    </source>
</evidence>
<keyword evidence="6" id="KW-0170">Cobalt</keyword>
<sequence length="264" mass="28797">MLVIGERINTSRKDIAPAVAARDVAFIRGEAKKQVEAGAAMVDVNAGTFLKEEPEVLSWLVKVVQEAVDVPLCIDTPNPVALQAALKHHRGKAMVNSITGEKARFKEMVSVIKEFGASVVALCMDDKGMPETAEQAIEVGSRLIEELLKEGIEQDDIYVDPLVRPVSTDNKAGLRVLETIHGIKSRFPSVHVICGLSNVSYGLPQRKLLNQAFLVSTMTAGLDAVILDPLDRQLMGLLYAAKVLLGRDEYCGEYLKAYREGRLG</sequence>
<keyword evidence="4 8" id="KW-0808">Transferase</keyword>
<dbReference type="GO" id="GO:0050667">
    <property type="term" value="P:homocysteine metabolic process"/>
    <property type="evidence" value="ECO:0007669"/>
    <property type="project" value="TreeGrafter"/>
</dbReference>
<dbReference type="InterPro" id="IPR050554">
    <property type="entry name" value="Met_Synthase/Corrinoid"/>
</dbReference>
<dbReference type="GO" id="GO:0046653">
    <property type="term" value="P:tetrahydrofolate metabolic process"/>
    <property type="evidence" value="ECO:0007669"/>
    <property type="project" value="TreeGrafter"/>
</dbReference>
<proteinExistence type="inferred from homology"/>
<dbReference type="GO" id="GO:0046872">
    <property type="term" value="F:metal ion binding"/>
    <property type="evidence" value="ECO:0007669"/>
    <property type="project" value="UniProtKB-KW"/>
</dbReference>
<dbReference type="NCBIfam" id="NF005719">
    <property type="entry name" value="PRK07535.1"/>
    <property type="match status" value="1"/>
</dbReference>
<dbReference type="InterPro" id="IPR011005">
    <property type="entry name" value="Dihydropteroate_synth-like_sf"/>
</dbReference>
<dbReference type="GO" id="GO:0005829">
    <property type="term" value="C:cytosol"/>
    <property type="evidence" value="ECO:0007669"/>
    <property type="project" value="TreeGrafter"/>
</dbReference>
<dbReference type="Pfam" id="PF00809">
    <property type="entry name" value="Pterin_bind"/>
    <property type="match status" value="1"/>
</dbReference>
<accession>A0A1W1W1D6</accession>
<evidence type="ECO:0000313" key="9">
    <source>
        <dbReference type="Proteomes" id="UP000192569"/>
    </source>
</evidence>
<evidence type="ECO:0000256" key="2">
    <source>
        <dbReference type="ARBA" id="ARBA00022603"/>
    </source>
</evidence>
<evidence type="ECO:0000256" key="3">
    <source>
        <dbReference type="ARBA" id="ARBA00022628"/>
    </source>
</evidence>
<keyword evidence="3" id="KW-0846">Cobalamin</keyword>
<protein>
    <submittedName>
        <fullName evidence="8">5-methyltetrahydrofolate--homocysteine methyltransferase</fullName>
    </submittedName>
</protein>
<dbReference type="Proteomes" id="UP000192569">
    <property type="component" value="Chromosome I"/>
</dbReference>
<dbReference type="Gene3D" id="3.20.20.20">
    <property type="entry name" value="Dihydropteroate synthase-like"/>
    <property type="match status" value="1"/>
</dbReference>
<dbReference type="PROSITE" id="PS50972">
    <property type="entry name" value="PTERIN_BINDING"/>
    <property type="match status" value="1"/>
</dbReference>
<dbReference type="GO" id="GO:0032259">
    <property type="term" value="P:methylation"/>
    <property type="evidence" value="ECO:0007669"/>
    <property type="project" value="UniProtKB-KW"/>
</dbReference>
<dbReference type="STRING" id="698762.SAMN00808754_2856"/>
<organism evidence="8 9">
    <name type="scientific">Thermanaeromonas toyohensis ToBE</name>
    <dbReference type="NCBI Taxonomy" id="698762"/>
    <lineage>
        <taxon>Bacteria</taxon>
        <taxon>Bacillati</taxon>
        <taxon>Bacillota</taxon>
        <taxon>Clostridia</taxon>
        <taxon>Neomoorellales</taxon>
        <taxon>Neomoorellaceae</taxon>
        <taxon>Thermanaeromonas</taxon>
    </lineage>
</organism>
<dbReference type="InterPro" id="IPR000489">
    <property type="entry name" value="Pterin-binding_dom"/>
</dbReference>
<keyword evidence="2 8" id="KW-0489">Methyltransferase</keyword>
<name>A0A1W1W1D6_9FIRM</name>
<dbReference type="SUPFAM" id="SSF51717">
    <property type="entry name" value="Dihydropteroate synthetase-like"/>
    <property type="match status" value="1"/>
</dbReference>
<evidence type="ECO:0000313" key="8">
    <source>
        <dbReference type="EMBL" id="SMB99333.1"/>
    </source>
</evidence>
<gene>
    <name evidence="8" type="ORF">SAMN00808754_2856</name>
</gene>
<feature type="domain" description="Pterin-binding" evidence="7">
    <location>
        <begin position="1"/>
        <end position="245"/>
    </location>
</feature>
<reference evidence="8 9" key="1">
    <citation type="submission" date="2017-04" db="EMBL/GenBank/DDBJ databases">
        <authorList>
            <person name="Afonso C.L."/>
            <person name="Miller P.J."/>
            <person name="Scott M.A."/>
            <person name="Spackman E."/>
            <person name="Goraichik I."/>
            <person name="Dimitrov K.M."/>
            <person name="Suarez D.L."/>
            <person name="Swayne D.E."/>
        </authorList>
    </citation>
    <scope>NUCLEOTIDE SEQUENCE [LARGE SCALE GENOMIC DNA]</scope>
    <source>
        <strain evidence="8 9">ToBE</strain>
    </source>
</reference>
<comment type="similarity">
    <text evidence="1">Belongs to the vitamin-B12 dependent methionine synthase family.</text>
</comment>
<keyword evidence="5" id="KW-0479">Metal-binding</keyword>
<dbReference type="AlphaFoldDB" id="A0A1W1W1D6"/>
<dbReference type="EMBL" id="LT838272">
    <property type="protein sequence ID" value="SMB99333.1"/>
    <property type="molecule type" value="Genomic_DNA"/>
</dbReference>
<dbReference type="GO" id="GO:0008705">
    <property type="term" value="F:methionine synthase activity"/>
    <property type="evidence" value="ECO:0007669"/>
    <property type="project" value="TreeGrafter"/>
</dbReference>
<dbReference type="PANTHER" id="PTHR45833">
    <property type="entry name" value="METHIONINE SYNTHASE"/>
    <property type="match status" value="1"/>
</dbReference>
<evidence type="ECO:0000256" key="5">
    <source>
        <dbReference type="ARBA" id="ARBA00022723"/>
    </source>
</evidence>
<dbReference type="PANTHER" id="PTHR45833:SF1">
    <property type="entry name" value="METHIONINE SYNTHASE"/>
    <property type="match status" value="1"/>
</dbReference>
<keyword evidence="9" id="KW-1185">Reference proteome</keyword>
<dbReference type="GO" id="GO:0031419">
    <property type="term" value="F:cobalamin binding"/>
    <property type="evidence" value="ECO:0007669"/>
    <property type="project" value="UniProtKB-KW"/>
</dbReference>
<evidence type="ECO:0000256" key="6">
    <source>
        <dbReference type="ARBA" id="ARBA00023285"/>
    </source>
</evidence>
<dbReference type="RefSeq" id="WP_084666543.1">
    <property type="nucleotide sequence ID" value="NZ_LT838272.1"/>
</dbReference>